<proteinExistence type="predicted"/>
<sequence length="119" mass="13341">MHTDYAARFVGLEVKNRLDFCDVFVNLAERDIITAPFAKDRLTMGRLHKDKSDNQGIQDVALKTKEIFTSLAPILEVVRMRKSSPRFGSIKATMISTSNRKPPLPLSSSQTNAENTTET</sequence>
<evidence type="ECO:0000256" key="1">
    <source>
        <dbReference type="SAM" id="MobiDB-lite"/>
    </source>
</evidence>
<evidence type="ECO:0000313" key="2">
    <source>
        <dbReference type="EMBL" id="KFO23785.1"/>
    </source>
</evidence>
<organism evidence="2 3">
    <name type="scientific">Fukomys damarensis</name>
    <name type="common">Damaraland mole rat</name>
    <name type="synonym">Cryptomys damarensis</name>
    <dbReference type="NCBI Taxonomy" id="885580"/>
    <lineage>
        <taxon>Eukaryota</taxon>
        <taxon>Metazoa</taxon>
        <taxon>Chordata</taxon>
        <taxon>Craniata</taxon>
        <taxon>Vertebrata</taxon>
        <taxon>Euteleostomi</taxon>
        <taxon>Mammalia</taxon>
        <taxon>Eutheria</taxon>
        <taxon>Euarchontoglires</taxon>
        <taxon>Glires</taxon>
        <taxon>Rodentia</taxon>
        <taxon>Hystricomorpha</taxon>
        <taxon>Bathyergidae</taxon>
        <taxon>Fukomys</taxon>
    </lineage>
</organism>
<evidence type="ECO:0000313" key="3">
    <source>
        <dbReference type="Proteomes" id="UP000028990"/>
    </source>
</evidence>
<feature type="region of interest" description="Disordered" evidence="1">
    <location>
        <begin position="92"/>
        <end position="119"/>
    </location>
</feature>
<dbReference type="AlphaFoldDB" id="A0A091D0U4"/>
<reference evidence="2 3" key="1">
    <citation type="submission" date="2013-11" db="EMBL/GenBank/DDBJ databases">
        <title>The Damaraland mole rat (Fukomys damarensis) genome and evolution of African mole rats.</title>
        <authorList>
            <person name="Gladyshev V.N."/>
            <person name="Fang X."/>
        </authorList>
    </citation>
    <scope>NUCLEOTIDE SEQUENCE [LARGE SCALE GENOMIC DNA]</scope>
    <source>
        <tissue evidence="2">Liver</tissue>
    </source>
</reference>
<gene>
    <name evidence="2" type="ORF">H920_14989</name>
</gene>
<accession>A0A091D0U4</accession>
<feature type="compositionally biased region" description="Polar residues" evidence="1">
    <location>
        <begin position="94"/>
        <end position="119"/>
    </location>
</feature>
<name>A0A091D0U4_FUKDA</name>
<dbReference type="Proteomes" id="UP000028990">
    <property type="component" value="Unassembled WGS sequence"/>
</dbReference>
<dbReference type="EMBL" id="KN123755">
    <property type="protein sequence ID" value="KFO23785.1"/>
    <property type="molecule type" value="Genomic_DNA"/>
</dbReference>
<keyword evidence="3" id="KW-1185">Reference proteome</keyword>
<protein>
    <submittedName>
        <fullName evidence="2">Protein FAM45A</fullName>
    </submittedName>
</protein>